<evidence type="ECO:0000313" key="6">
    <source>
        <dbReference type="EMBL" id="NUU76260.1"/>
    </source>
</evidence>
<dbReference type="PROSITE" id="PS50893">
    <property type="entry name" value="ABC_TRANSPORTER_2"/>
    <property type="match status" value="1"/>
</dbReference>
<dbReference type="RefSeq" id="WP_175395991.1">
    <property type="nucleotide sequence ID" value="NZ_JABMCB010000179.1"/>
</dbReference>
<dbReference type="Proteomes" id="UP000526125">
    <property type="component" value="Unassembled WGS sequence"/>
</dbReference>
<dbReference type="PANTHER" id="PTHR42939">
    <property type="entry name" value="ABC TRANSPORTER ATP-BINDING PROTEIN ALBC-RELATED"/>
    <property type="match status" value="1"/>
</dbReference>
<keyword evidence="3 6" id="KW-0067">ATP-binding</keyword>
<evidence type="ECO:0000256" key="1">
    <source>
        <dbReference type="ARBA" id="ARBA00022448"/>
    </source>
</evidence>
<reference evidence="6 7" key="1">
    <citation type="submission" date="2020-05" db="EMBL/GenBank/DDBJ databases">
        <title>Genome Sequencing of Type Strains.</title>
        <authorList>
            <person name="Lemaire J.F."/>
            <person name="Inderbitzin P."/>
            <person name="Gregorio O.A."/>
            <person name="Collins S.B."/>
            <person name="Wespe N."/>
            <person name="Knight-Connoni V."/>
        </authorList>
    </citation>
    <scope>NUCLEOTIDE SEQUENCE [LARGE SCALE GENOMIC DNA]</scope>
    <source>
        <strain evidence="6 7">LMG 21957</strain>
    </source>
</reference>
<dbReference type="GO" id="GO:0016887">
    <property type="term" value="F:ATP hydrolysis activity"/>
    <property type="evidence" value="ECO:0007669"/>
    <property type="project" value="InterPro"/>
</dbReference>
<keyword evidence="7" id="KW-1185">Reference proteome</keyword>
<evidence type="ECO:0000256" key="2">
    <source>
        <dbReference type="ARBA" id="ARBA00022741"/>
    </source>
</evidence>
<dbReference type="PANTHER" id="PTHR42939:SF1">
    <property type="entry name" value="ABC TRANSPORTER ATP-BINDING PROTEIN ALBC-RELATED"/>
    <property type="match status" value="1"/>
</dbReference>
<dbReference type="GO" id="GO:0005524">
    <property type="term" value="F:ATP binding"/>
    <property type="evidence" value="ECO:0007669"/>
    <property type="project" value="UniProtKB-KW"/>
</dbReference>
<dbReference type="InterPro" id="IPR003593">
    <property type="entry name" value="AAA+_ATPase"/>
</dbReference>
<evidence type="ECO:0000256" key="3">
    <source>
        <dbReference type="ARBA" id="ARBA00022840"/>
    </source>
</evidence>
<dbReference type="EMBL" id="JABMCB010000179">
    <property type="protein sequence ID" value="NUU76260.1"/>
    <property type="molecule type" value="Genomic_DNA"/>
</dbReference>
<keyword evidence="2" id="KW-0547">Nucleotide-binding</keyword>
<name>A0A7Y6BWN2_9BACL</name>
<dbReference type="SMART" id="SM00382">
    <property type="entry name" value="AAA"/>
    <property type="match status" value="1"/>
</dbReference>
<feature type="region of interest" description="Disordered" evidence="4">
    <location>
        <begin position="325"/>
        <end position="354"/>
    </location>
</feature>
<dbReference type="SUPFAM" id="SSF52540">
    <property type="entry name" value="P-loop containing nucleoside triphosphate hydrolases"/>
    <property type="match status" value="1"/>
</dbReference>
<dbReference type="InterPro" id="IPR003439">
    <property type="entry name" value="ABC_transporter-like_ATP-bd"/>
</dbReference>
<feature type="domain" description="ABC transporter" evidence="5">
    <location>
        <begin position="26"/>
        <end position="246"/>
    </location>
</feature>
<evidence type="ECO:0000256" key="4">
    <source>
        <dbReference type="SAM" id="MobiDB-lite"/>
    </source>
</evidence>
<keyword evidence="1" id="KW-0813">Transport</keyword>
<dbReference type="InterPro" id="IPR027417">
    <property type="entry name" value="P-loop_NTPase"/>
</dbReference>
<feature type="compositionally biased region" description="Basic and acidic residues" evidence="4">
    <location>
        <begin position="325"/>
        <end position="334"/>
    </location>
</feature>
<accession>A0A7Y6BWN2</accession>
<dbReference type="Gene3D" id="3.40.50.300">
    <property type="entry name" value="P-loop containing nucleotide triphosphate hydrolases"/>
    <property type="match status" value="1"/>
</dbReference>
<evidence type="ECO:0000313" key="7">
    <source>
        <dbReference type="Proteomes" id="UP000526125"/>
    </source>
</evidence>
<proteinExistence type="predicted"/>
<dbReference type="AlphaFoldDB" id="A0A7Y6BWN2"/>
<sequence length="354" mass="39204">MKWGKHELLRQPGKPKNNVQKLMAGVSLRQVSKHLGGELVLREISLDVGVGECVVLVGRNGSGKSTLLRILAGFLLPDGGSVCQTVKGEKMYALDGLPRLPFTSAEYLWEMGRIRGVRPTLLRQRIHELSELFFLGTAMDQKLPLLSKGTLQKVNLIQAMLPGPGGLILLDEPLSGLDIPAQQAVVSLLQQWKQEGTSIVTACHEPLFIERMADQVYVLQKGRVLRQWSRSDLKELGEPVIRIHSLMTGSDTELSDTYSKLAEQKGVLDIYRHRESNNGSEEFWDWKVKRSRSDHIIGMILAAGGSIVSVLQEESQIHMERLLKGHHPSEHPGERVAPSTRPHSQSEVAGGGFS</sequence>
<protein>
    <submittedName>
        <fullName evidence="6">ABC transporter ATP-binding protein</fullName>
    </submittedName>
</protein>
<dbReference type="CDD" id="cd03230">
    <property type="entry name" value="ABC_DR_subfamily_A"/>
    <property type="match status" value="1"/>
</dbReference>
<gene>
    <name evidence="6" type="ORF">HP552_13580</name>
</gene>
<comment type="caution">
    <text evidence="6">The sequence shown here is derived from an EMBL/GenBank/DDBJ whole genome shotgun (WGS) entry which is preliminary data.</text>
</comment>
<organism evidence="6 7">
    <name type="scientific">Paenibacillus xylanilyticus</name>
    <dbReference type="NCBI Taxonomy" id="248903"/>
    <lineage>
        <taxon>Bacteria</taxon>
        <taxon>Bacillati</taxon>
        <taxon>Bacillota</taxon>
        <taxon>Bacilli</taxon>
        <taxon>Bacillales</taxon>
        <taxon>Paenibacillaceae</taxon>
        <taxon>Paenibacillus</taxon>
    </lineage>
</organism>
<evidence type="ECO:0000259" key="5">
    <source>
        <dbReference type="PROSITE" id="PS50893"/>
    </source>
</evidence>
<dbReference type="Pfam" id="PF00005">
    <property type="entry name" value="ABC_tran"/>
    <property type="match status" value="1"/>
</dbReference>
<dbReference type="InterPro" id="IPR051782">
    <property type="entry name" value="ABC_Transporter_VariousFunc"/>
</dbReference>